<accession>A0ABR2M3P1</accession>
<protein>
    <submittedName>
        <fullName evidence="1">Uncharacterized protein</fullName>
    </submittedName>
</protein>
<dbReference type="InterPro" id="IPR036883">
    <property type="entry name" value="PDCD5-like_sf"/>
</dbReference>
<proteinExistence type="predicted"/>
<comment type="caution">
    <text evidence="1">The sequence shown here is derived from an EMBL/GenBank/DDBJ whole genome shotgun (WGS) entry which is preliminary data.</text>
</comment>
<organism evidence="1 2">
    <name type="scientific">Platanthera guangdongensis</name>
    <dbReference type="NCBI Taxonomy" id="2320717"/>
    <lineage>
        <taxon>Eukaryota</taxon>
        <taxon>Viridiplantae</taxon>
        <taxon>Streptophyta</taxon>
        <taxon>Embryophyta</taxon>
        <taxon>Tracheophyta</taxon>
        <taxon>Spermatophyta</taxon>
        <taxon>Magnoliopsida</taxon>
        <taxon>Liliopsida</taxon>
        <taxon>Asparagales</taxon>
        <taxon>Orchidaceae</taxon>
        <taxon>Orchidoideae</taxon>
        <taxon>Orchideae</taxon>
        <taxon>Orchidinae</taxon>
        <taxon>Platanthera</taxon>
    </lineage>
</organism>
<reference evidence="1 2" key="1">
    <citation type="journal article" date="2022" name="Nat. Plants">
        <title>Genomes of leafy and leafless Platanthera orchids illuminate the evolution of mycoheterotrophy.</title>
        <authorList>
            <person name="Li M.H."/>
            <person name="Liu K.W."/>
            <person name="Li Z."/>
            <person name="Lu H.C."/>
            <person name="Ye Q.L."/>
            <person name="Zhang D."/>
            <person name="Wang J.Y."/>
            <person name="Li Y.F."/>
            <person name="Zhong Z.M."/>
            <person name="Liu X."/>
            <person name="Yu X."/>
            <person name="Liu D.K."/>
            <person name="Tu X.D."/>
            <person name="Liu B."/>
            <person name="Hao Y."/>
            <person name="Liao X.Y."/>
            <person name="Jiang Y.T."/>
            <person name="Sun W.H."/>
            <person name="Chen J."/>
            <person name="Chen Y.Q."/>
            <person name="Ai Y."/>
            <person name="Zhai J.W."/>
            <person name="Wu S.S."/>
            <person name="Zhou Z."/>
            <person name="Hsiao Y.Y."/>
            <person name="Wu W.L."/>
            <person name="Chen Y.Y."/>
            <person name="Lin Y.F."/>
            <person name="Hsu J.L."/>
            <person name="Li C.Y."/>
            <person name="Wang Z.W."/>
            <person name="Zhao X."/>
            <person name="Zhong W.Y."/>
            <person name="Ma X.K."/>
            <person name="Ma L."/>
            <person name="Huang J."/>
            <person name="Chen G.Z."/>
            <person name="Huang M.Z."/>
            <person name="Huang L."/>
            <person name="Peng D.H."/>
            <person name="Luo Y.B."/>
            <person name="Zou S.Q."/>
            <person name="Chen S.P."/>
            <person name="Lan S."/>
            <person name="Tsai W.C."/>
            <person name="Van de Peer Y."/>
            <person name="Liu Z.J."/>
        </authorList>
    </citation>
    <scope>NUCLEOTIDE SEQUENCE [LARGE SCALE GENOMIC DNA]</scope>
    <source>
        <strain evidence="1">Lor288</strain>
    </source>
</reference>
<name>A0ABR2M3P1_9ASPA</name>
<gene>
    <name evidence="1" type="ORF">KSP40_PGU021245</name>
</gene>
<dbReference type="Gene3D" id="1.10.8.140">
    <property type="entry name" value="PDCD5-like"/>
    <property type="match status" value="1"/>
</dbReference>
<dbReference type="Proteomes" id="UP001412067">
    <property type="component" value="Unassembled WGS sequence"/>
</dbReference>
<sequence length="52" mass="5942">MGQIGDKVSEERLITLLEQINTQTAKQTKVTVSIESKPHQLTSSVINIWHYF</sequence>
<keyword evidence="2" id="KW-1185">Reference proteome</keyword>
<evidence type="ECO:0000313" key="2">
    <source>
        <dbReference type="Proteomes" id="UP001412067"/>
    </source>
</evidence>
<evidence type="ECO:0000313" key="1">
    <source>
        <dbReference type="EMBL" id="KAK8958712.1"/>
    </source>
</evidence>
<dbReference type="SUPFAM" id="SSF46950">
    <property type="entry name" value="Double-stranded DNA-binding domain"/>
    <property type="match status" value="1"/>
</dbReference>
<dbReference type="EMBL" id="JBBWWR010000012">
    <property type="protein sequence ID" value="KAK8958712.1"/>
    <property type="molecule type" value="Genomic_DNA"/>
</dbReference>